<gene>
    <name evidence="1" type="ORF">QJS10_CPB04g01573</name>
</gene>
<reference evidence="1" key="1">
    <citation type="journal article" date="2023" name="Nat. Commun.">
        <title>Diploid and tetraploid genomes of Acorus and the evolution of monocots.</title>
        <authorList>
            <person name="Ma L."/>
            <person name="Liu K.W."/>
            <person name="Li Z."/>
            <person name="Hsiao Y.Y."/>
            <person name="Qi Y."/>
            <person name="Fu T."/>
            <person name="Tang G.D."/>
            <person name="Zhang D."/>
            <person name="Sun W.H."/>
            <person name="Liu D.K."/>
            <person name="Li Y."/>
            <person name="Chen G.Z."/>
            <person name="Liu X.D."/>
            <person name="Liao X.Y."/>
            <person name="Jiang Y.T."/>
            <person name="Yu X."/>
            <person name="Hao Y."/>
            <person name="Huang J."/>
            <person name="Zhao X.W."/>
            <person name="Ke S."/>
            <person name="Chen Y.Y."/>
            <person name="Wu W.L."/>
            <person name="Hsu J.L."/>
            <person name="Lin Y.F."/>
            <person name="Huang M.D."/>
            <person name="Li C.Y."/>
            <person name="Huang L."/>
            <person name="Wang Z.W."/>
            <person name="Zhao X."/>
            <person name="Zhong W.Y."/>
            <person name="Peng D.H."/>
            <person name="Ahmad S."/>
            <person name="Lan S."/>
            <person name="Zhang J.S."/>
            <person name="Tsai W.C."/>
            <person name="Van de Peer Y."/>
            <person name="Liu Z.J."/>
        </authorList>
    </citation>
    <scope>NUCLEOTIDE SEQUENCE</scope>
    <source>
        <strain evidence="1">CP</strain>
    </source>
</reference>
<evidence type="ECO:0000313" key="1">
    <source>
        <dbReference type="EMBL" id="KAK1319768.1"/>
    </source>
</evidence>
<name>A0AAV9F1K6_ACOCL</name>
<accession>A0AAV9F1K6</accession>
<dbReference type="EMBL" id="JAUJYO010000004">
    <property type="protein sequence ID" value="KAK1319768.1"/>
    <property type="molecule type" value="Genomic_DNA"/>
</dbReference>
<comment type="caution">
    <text evidence="1">The sequence shown here is derived from an EMBL/GenBank/DDBJ whole genome shotgun (WGS) entry which is preliminary data.</text>
</comment>
<keyword evidence="2" id="KW-1185">Reference proteome</keyword>
<sequence>MWSDCRNKGLRRSSVIWGNAVKKLEMDAVVAFCGMNGLMKMVERVPYIGNVDYWNVSLVHPQPNGSEAQSEDQLSMLKKVVIQHQPLLQVGFQDSRSLRRQSFDPPRDVQKTFLIPRG</sequence>
<dbReference type="AlphaFoldDB" id="A0AAV9F1K6"/>
<proteinExistence type="predicted"/>
<dbReference type="Proteomes" id="UP001180020">
    <property type="component" value="Unassembled WGS sequence"/>
</dbReference>
<protein>
    <submittedName>
        <fullName evidence="1">Uncharacterized protein</fullName>
    </submittedName>
</protein>
<organism evidence="1 2">
    <name type="scientific">Acorus calamus</name>
    <name type="common">Sweet flag</name>
    <dbReference type="NCBI Taxonomy" id="4465"/>
    <lineage>
        <taxon>Eukaryota</taxon>
        <taxon>Viridiplantae</taxon>
        <taxon>Streptophyta</taxon>
        <taxon>Embryophyta</taxon>
        <taxon>Tracheophyta</taxon>
        <taxon>Spermatophyta</taxon>
        <taxon>Magnoliopsida</taxon>
        <taxon>Liliopsida</taxon>
        <taxon>Acoraceae</taxon>
        <taxon>Acorus</taxon>
    </lineage>
</organism>
<evidence type="ECO:0000313" key="2">
    <source>
        <dbReference type="Proteomes" id="UP001180020"/>
    </source>
</evidence>
<reference evidence="1" key="2">
    <citation type="submission" date="2023-06" db="EMBL/GenBank/DDBJ databases">
        <authorList>
            <person name="Ma L."/>
            <person name="Liu K.-W."/>
            <person name="Li Z."/>
            <person name="Hsiao Y.-Y."/>
            <person name="Qi Y."/>
            <person name="Fu T."/>
            <person name="Tang G."/>
            <person name="Zhang D."/>
            <person name="Sun W.-H."/>
            <person name="Liu D.-K."/>
            <person name="Li Y."/>
            <person name="Chen G.-Z."/>
            <person name="Liu X.-D."/>
            <person name="Liao X.-Y."/>
            <person name="Jiang Y.-T."/>
            <person name="Yu X."/>
            <person name="Hao Y."/>
            <person name="Huang J."/>
            <person name="Zhao X.-W."/>
            <person name="Ke S."/>
            <person name="Chen Y.-Y."/>
            <person name="Wu W.-L."/>
            <person name="Hsu J.-L."/>
            <person name="Lin Y.-F."/>
            <person name="Huang M.-D."/>
            <person name="Li C.-Y."/>
            <person name="Huang L."/>
            <person name="Wang Z.-W."/>
            <person name="Zhao X."/>
            <person name="Zhong W.-Y."/>
            <person name="Peng D.-H."/>
            <person name="Ahmad S."/>
            <person name="Lan S."/>
            <person name="Zhang J.-S."/>
            <person name="Tsai W.-C."/>
            <person name="Van De Peer Y."/>
            <person name="Liu Z.-J."/>
        </authorList>
    </citation>
    <scope>NUCLEOTIDE SEQUENCE</scope>
    <source>
        <strain evidence="1">CP</strain>
        <tissue evidence="1">Leaves</tissue>
    </source>
</reference>